<comment type="caution">
    <text evidence="2">The sequence shown here is derived from an EMBL/GenBank/DDBJ whole genome shotgun (WGS) entry which is preliminary data.</text>
</comment>
<evidence type="ECO:0000256" key="1">
    <source>
        <dbReference type="SAM" id="MobiDB-lite"/>
    </source>
</evidence>
<evidence type="ECO:0000313" key="2">
    <source>
        <dbReference type="EMBL" id="KAF7806288.1"/>
    </source>
</evidence>
<evidence type="ECO:0000313" key="3">
    <source>
        <dbReference type="Proteomes" id="UP000634136"/>
    </source>
</evidence>
<name>A0A834SL43_9FABA</name>
<feature type="region of interest" description="Disordered" evidence="1">
    <location>
        <begin position="26"/>
        <end position="69"/>
    </location>
</feature>
<dbReference type="Proteomes" id="UP000634136">
    <property type="component" value="Unassembled WGS sequence"/>
</dbReference>
<gene>
    <name evidence="2" type="ORF">G2W53_038449</name>
</gene>
<organism evidence="2 3">
    <name type="scientific">Senna tora</name>
    <dbReference type="NCBI Taxonomy" id="362788"/>
    <lineage>
        <taxon>Eukaryota</taxon>
        <taxon>Viridiplantae</taxon>
        <taxon>Streptophyta</taxon>
        <taxon>Embryophyta</taxon>
        <taxon>Tracheophyta</taxon>
        <taxon>Spermatophyta</taxon>
        <taxon>Magnoliopsida</taxon>
        <taxon>eudicotyledons</taxon>
        <taxon>Gunneridae</taxon>
        <taxon>Pentapetalae</taxon>
        <taxon>rosids</taxon>
        <taxon>fabids</taxon>
        <taxon>Fabales</taxon>
        <taxon>Fabaceae</taxon>
        <taxon>Caesalpinioideae</taxon>
        <taxon>Cassia clade</taxon>
        <taxon>Senna</taxon>
    </lineage>
</organism>
<proteinExistence type="predicted"/>
<accession>A0A834SL43</accession>
<sequence length="196" mass="22970">MCTPRLVRWRLRDWASCFLPLDDDDTARPPRVTPRNIMGFDNKRSDINPIYDNKSSRPRKKRNHNTQISDRMDRIQKHNKDRVDDSALSFSADEDYIVFCFREDGAFDVMQDGNKSSDGNPTNHSRPVNRKLNYGEDAEQVWKQRNPNRHKEVRMGMDWKSSATAKVRSPSLNQPQDRRFQLSDMMILMTAAMMFG</sequence>
<dbReference type="AlphaFoldDB" id="A0A834SL43"/>
<keyword evidence="3" id="KW-1185">Reference proteome</keyword>
<dbReference type="EMBL" id="JAAIUW010000012">
    <property type="protein sequence ID" value="KAF7806288.1"/>
    <property type="molecule type" value="Genomic_DNA"/>
</dbReference>
<protein>
    <submittedName>
        <fullName evidence="2">Protein BREAKING OF ASYMMETRY IN THE STOMATAL LINEAGE</fullName>
    </submittedName>
</protein>
<reference evidence="2" key="1">
    <citation type="submission" date="2020-09" db="EMBL/GenBank/DDBJ databases">
        <title>Genome-Enabled Discovery of Anthraquinone Biosynthesis in Senna tora.</title>
        <authorList>
            <person name="Kang S.-H."/>
            <person name="Pandey R.P."/>
            <person name="Lee C.-M."/>
            <person name="Sim J.-S."/>
            <person name="Jeong J.-T."/>
            <person name="Choi B.-S."/>
            <person name="Jung M."/>
            <person name="Ginzburg D."/>
            <person name="Zhao K."/>
            <person name="Won S.Y."/>
            <person name="Oh T.-J."/>
            <person name="Yu Y."/>
            <person name="Kim N.-H."/>
            <person name="Lee O.R."/>
            <person name="Lee T.-H."/>
            <person name="Bashyal P."/>
            <person name="Kim T.-S."/>
            <person name="Lee W.-H."/>
            <person name="Kawkins C."/>
            <person name="Kim C.-K."/>
            <person name="Kim J.S."/>
            <person name="Ahn B.O."/>
            <person name="Rhee S.Y."/>
            <person name="Sohng J.K."/>
        </authorList>
    </citation>
    <scope>NUCLEOTIDE SEQUENCE</scope>
    <source>
        <tissue evidence="2">Leaf</tissue>
    </source>
</reference>
<dbReference type="OrthoDB" id="1911716at2759"/>